<keyword evidence="3" id="KW-1185">Reference proteome</keyword>
<evidence type="ECO:0000256" key="1">
    <source>
        <dbReference type="SAM" id="MobiDB-lite"/>
    </source>
</evidence>
<dbReference type="AlphaFoldDB" id="A0A2Z7BW70"/>
<dbReference type="EMBL" id="KV001465">
    <property type="protein sequence ID" value="KZV38902.1"/>
    <property type="molecule type" value="Genomic_DNA"/>
</dbReference>
<proteinExistence type="predicted"/>
<evidence type="ECO:0000313" key="3">
    <source>
        <dbReference type="Proteomes" id="UP000250235"/>
    </source>
</evidence>
<organism evidence="2 3">
    <name type="scientific">Dorcoceras hygrometricum</name>
    <dbReference type="NCBI Taxonomy" id="472368"/>
    <lineage>
        <taxon>Eukaryota</taxon>
        <taxon>Viridiplantae</taxon>
        <taxon>Streptophyta</taxon>
        <taxon>Embryophyta</taxon>
        <taxon>Tracheophyta</taxon>
        <taxon>Spermatophyta</taxon>
        <taxon>Magnoliopsida</taxon>
        <taxon>eudicotyledons</taxon>
        <taxon>Gunneridae</taxon>
        <taxon>Pentapetalae</taxon>
        <taxon>asterids</taxon>
        <taxon>lamiids</taxon>
        <taxon>Lamiales</taxon>
        <taxon>Gesneriaceae</taxon>
        <taxon>Didymocarpoideae</taxon>
        <taxon>Trichosporeae</taxon>
        <taxon>Loxocarpinae</taxon>
        <taxon>Dorcoceras</taxon>
    </lineage>
</organism>
<accession>A0A2Z7BW70</accession>
<protein>
    <submittedName>
        <fullName evidence="2">Myosin family protein with Dil domain</fullName>
    </submittedName>
</protein>
<feature type="compositionally biased region" description="Low complexity" evidence="1">
    <location>
        <begin position="81"/>
        <end position="94"/>
    </location>
</feature>
<evidence type="ECO:0000313" key="2">
    <source>
        <dbReference type="EMBL" id="KZV38902.1"/>
    </source>
</evidence>
<reference evidence="2 3" key="1">
    <citation type="journal article" date="2015" name="Proc. Natl. Acad. Sci. U.S.A.">
        <title>The resurrection genome of Boea hygrometrica: A blueprint for survival of dehydration.</title>
        <authorList>
            <person name="Xiao L."/>
            <person name="Yang G."/>
            <person name="Zhang L."/>
            <person name="Yang X."/>
            <person name="Zhao S."/>
            <person name="Ji Z."/>
            <person name="Zhou Q."/>
            <person name="Hu M."/>
            <person name="Wang Y."/>
            <person name="Chen M."/>
            <person name="Xu Y."/>
            <person name="Jin H."/>
            <person name="Xiao X."/>
            <person name="Hu G."/>
            <person name="Bao F."/>
            <person name="Hu Y."/>
            <person name="Wan P."/>
            <person name="Li L."/>
            <person name="Deng X."/>
            <person name="Kuang T."/>
            <person name="Xiang C."/>
            <person name="Zhu J.K."/>
            <person name="Oliver M.J."/>
            <person name="He Y."/>
        </authorList>
    </citation>
    <scope>NUCLEOTIDE SEQUENCE [LARGE SCALE GENOMIC DNA]</scope>
    <source>
        <strain evidence="3">cv. XS01</strain>
    </source>
</reference>
<name>A0A2Z7BW70_9LAMI</name>
<dbReference type="Proteomes" id="UP000250235">
    <property type="component" value="Unassembled WGS sequence"/>
</dbReference>
<feature type="region of interest" description="Disordered" evidence="1">
    <location>
        <begin position="72"/>
        <end position="94"/>
    </location>
</feature>
<sequence length="94" mass="9934">MSCCSIAELNAGALACSDERSVSVVLNAGEGCEGERRYRTLISLLRFLALMRRVVNYHSSLVVQRQVELSDASGFPGYSAGRGADPARGAPEGG</sequence>
<gene>
    <name evidence="2" type="ORF">F511_43149</name>
</gene>